<comment type="caution">
    <text evidence="2">The sequence shown here is derived from an EMBL/GenBank/DDBJ whole genome shotgun (WGS) entry which is preliminary data.</text>
</comment>
<dbReference type="InterPro" id="IPR040256">
    <property type="entry name" value="At4g02000-like"/>
</dbReference>
<gene>
    <name evidence="2" type="ORF">Gorai_016678</name>
</gene>
<dbReference type="AlphaFoldDB" id="A0A7J8P9H9"/>
<evidence type="ECO:0000259" key="1">
    <source>
        <dbReference type="Pfam" id="PF14392"/>
    </source>
</evidence>
<feature type="domain" description="Zinc knuckle CX2CX4HX4C" evidence="1">
    <location>
        <begin position="177"/>
        <end position="221"/>
    </location>
</feature>
<protein>
    <recommendedName>
        <fullName evidence="1">Zinc knuckle CX2CX4HX4C domain-containing protein</fullName>
    </recommendedName>
</protein>
<proteinExistence type="predicted"/>
<dbReference type="Proteomes" id="UP000593578">
    <property type="component" value="Unassembled WGS sequence"/>
</dbReference>
<dbReference type="PANTHER" id="PTHR31286">
    <property type="entry name" value="GLYCINE-RICH CELL WALL STRUCTURAL PROTEIN 1.8-LIKE"/>
    <property type="match status" value="1"/>
</dbReference>
<sequence length="272" mass="31762">MTEEINDLLERVKFSEEESTQVISKNDVHSVSGFESWAVDKIMATEAPNRETMYRVFKSLWYTKEEVDFVALKEWVVIDKFEYQEDYSRILNLTPWLFDRCLFSMLPFEEGNDIDSYQFWWLPFWLRIYNIPLELMDRQIALNVGDALGELVAIDWKDHNGGWTEFIRLKVKINVLKPLRGVVKLLDREGTKVTGVINYERLPDFYYGCGLIGHSSKTCKYNKGSALNESNLQYGSWMRALLVNPTQDRGMRINGVELVKPKAQMNADKEES</sequence>
<dbReference type="Pfam" id="PF14392">
    <property type="entry name" value="zf-CCHC_4"/>
    <property type="match status" value="1"/>
</dbReference>
<accession>A0A7J8P9H9</accession>
<dbReference type="EMBL" id="JABEZZ010000005">
    <property type="protein sequence ID" value="MBA0585917.1"/>
    <property type="molecule type" value="Genomic_DNA"/>
</dbReference>
<name>A0A7J8P9H9_GOSRA</name>
<evidence type="ECO:0000313" key="2">
    <source>
        <dbReference type="EMBL" id="MBA0585917.1"/>
    </source>
</evidence>
<evidence type="ECO:0000313" key="3">
    <source>
        <dbReference type="Proteomes" id="UP000593578"/>
    </source>
</evidence>
<reference evidence="2 3" key="1">
    <citation type="journal article" date="2019" name="Genome Biol. Evol.">
        <title>Insights into the evolution of the New World diploid cottons (Gossypium, subgenus Houzingenia) based on genome sequencing.</title>
        <authorList>
            <person name="Grover C.E."/>
            <person name="Arick M.A. 2nd"/>
            <person name="Thrash A."/>
            <person name="Conover J.L."/>
            <person name="Sanders W.S."/>
            <person name="Peterson D.G."/>
            <person name="Frelichowski J.E."/>
            <person name="Scheffler J.A."/>
            <person name="Scheffler B.E."/>
            <person name="Wendel J.F."/>
        </authorList>
    </citation>
    <scope>NUCLEOTIDE SEQUENCE [LARGE SCALE GENOMIC DNA]</scope>
    <source>
        <strain evidence="2">8</strain>
        <tissue evidence="2">Leaf</tissue>
    </source>
</reference>
<dbReference type="InterPro" id="IPR025836">
    <property type="entry name" value="Zn_knuckle_CX2CX4HX4C"/>
</dbReference>
<organism evidence="2 3">
    <name type="scientific">Gossypium raimondii</name>
    <name type="common">Peruvian cotton</name>
    <name type="synonym">Gossypium klotzschianum subsp. raimondii</name>
    <dbReference type="NCBI Taxonomy" id="29730"/>
    <lineage>
        <taxon>Eukaryota</taxon>
        <taxon>Viridiplantae</taxon>
        <taxon>Streptophyta</taxon>
        <taxon>Embryophyta</taxon>
        <taxon>Tracheophyta</taxon>
        <taxon>Spermatophyta</taxon>
        <taxon>Magnoliopsida</taxon>
        <taxon>eudicotyledons</taxon>
        <taxon>Gunneridae</taxon>
        <taxon>Pentapetalae</taxon>
        <taxon>rosids</taxon>
        <taxon>malvids</taxon>
        <taxon>Malvales</taxon>
        <taxon>Malvaceae</taxon>
        <taxon>Malvoideae</taxon>
        <taxon>Gossypium</taxon>
    </lineage>
</organism>
<dbReference type="PANTHER" id="PTHR31286:SF178">
    <property type="entry name" value="DUF4283 DOMAIN-CONTAINING PROTEIN"/>
    <property type="match status" value="1"/>
</dbReference>